<dbReference type="OrthoDB" id="9782828at2"/>
<dbReference type="UniPathway" id="UPA00034">
    <property type="reaction ID" value="UER00017"/>
</dbReference>
<keyword evidence="10 12" id="KW-0704">Schiff base</keyword>
<evidence type="ECO:0000256" key="2">
    <source>
        <dbReference type="ARBA" id="ARBA00005120"/>
    </source>
</evidence>
<accession>A0A377FX49</accession>
<feature type="site" description="Part of a proton relay during catalysis" evidence="12">
    <location>
        <position position="44"/>
    </location>
</feature>
<dbReference type="GO" id="GO:0005829">
    <property type="term" value="C:cytosol"/>
    <property type="evidence" value="ECO:0007669"/>
    <property type="project" value="TreeGrafter"/>
</dbReference>
<evidence type="ECO:0000256" key="14">
    <source>
        <dbReference type="PIRSR" id="PIRSR001365-1"/>
    </source>
</evidence>
<evidence type="ECO:0000256" key="15">
    <source>
        <dbReference type="PIRSR" id="PIRSR001365-2"/>
    </source>
</evidence>
<evidence type="ECO:0000256" key="1">
    <source>
        <dbReference type="ARBA" id="ARBA00003294"/>
    </source>
</evidence>
<dbReference type="GO" id="GO:0019877">
    <property type="term" value="P:diaminopimelate biosynthetic process"/>
    <property type="evidence" value="ECO:0007669"/>
    <property type="project" value="UniProtKB-UniRule"/>
</dbReference>
<evidence type="ECO:0000256" key="4">
    <source>
        <dbReference type="ARBA" id="ARBA00012086"/>
    </source>
</evidence>
<evidence type="ECO:0000256" key="10">
    <source>
        <dbReference type="ARBA" id="ARBA00023270"/>
    </source>
</evidence>
<evidence type="ECO:0000256" key="5">
    <source>
        <dbReference type="ARBA" id="ARBA00022490"/>
    </source>
</evidence>
<keyword evidence="7 12" id="KW-0220">Diaminopimelate biosynthesis</keyword>
<reference evidence="16 17" key="1">
    <citation type="submission" date="2018-06" db="EMBL/GenBank/DDBJ databases">
        <authorList>
            <consortium name="Pathogen Informatics"/>
            <person name="Doyle S."/>
        </authorList>
    </citation>
    <scope>NUCLEOTIDE SEQUENCE [LARGE SCALE GENOMIC DNA]</scope>
    <source>
        <strain evidence="16 17">NCTC13163</strain>
    </source>
</reference>
<evidence type="ECO:0000256" key="7">
    <source>
        <dbReference type="ARBA" id="ARBA00022915"/>
    </source>
</evidence>
<dbReference type="SMART" id="SM01130">
    <property type="entry name" value="DHDPS"/>
    <property type="match status" value="1"/>
</dbReference>
<feature type="binding site" evidence="12 15">
    <location>
        <position position="203"/>
    </location>
    <ligand>
        <name>pyruvate</name>
        <dbReference type="ChEBI" id="CHEBI:15361"/>
    </ligand>
</feature>
<comment type="subunit">
    <text evidence="12">Homotetramer; dimer of dimers.</text>
</comment>
<keyword evidence="6 12" id="KW-0028">Amino-acid biosynthesis</keyword>
<dbReference type="InterPro" id="IPR020624">
    <property type="entry name" value="Schiff_base-form_aldolases_CS"/>
</dbReference>
<dbReference type="AlphaFoldDB" id="A0A377FX49"/>
<feature type="active site" description="Schiff-base intermediate with substrate" evidence="12 14">
    <location>
        <position position="161"/>
    </location>
</feature>
<dbReference type="InterPro" id="IPR020625">
    <property type="entry name" value="Schiff_base-form_aldolases_AS"/>
</dbReference>
<organism evidence="16 17">
    <name type="scientific">Exiguobacterium aurantiacum</name>
    <dbReference type="NCBI Taxonomy" id="33987"/>
    <lineage>
        <taxon>Bacteria</taxon>
        <taxon>Bacillati</taxon>
        <taxon>Bacillota</taxon>
        <taxon>Bacilli</taxon>
        <taxon>Bacillales</taxon>
        <taxon>Bacillales Family XII. Incertae Sedis</taxon>
        <taxon>Exiguobacterium</taxon>
    </lineage>
</organism>
<evidence type="ECO:0000313" key="17">
    <source>
        <dbReference type="Proteomes" id="UP000254060"/>
    </source>
</evidence>
<evidence type="ECO:0000256" key="13">
    <source>
        <dbReference type="PIRNR" id="PIRNR001365"/>
    </source>
</evidence>
<dbReference type="CDD" id="cd00950">
    <property type="entry name" value="DHDPS"/>
    <property type="match status" value="1"/>
</dbReference>
<feature type="site" description="Part of a proton relay during catalysis" evidence="12">
    <location>
        <position position="107"/>
    </location>
</feature>
<dbReference type="InterPro" id="IPR013785">
    <property type="entry name" value="Aldolase_TIM"/>
</dbReference>
<dbReference type="PANTHER" id="PTHR12128">
    <property type="entry name" value="DIHYDRODIPICOLINATE SYNTHASE"/>
    <property type="match status" value="1"/>
</dbReference>
<comment type="catalytic activity">
    <reaction evidence="11 12">
        <text>L-aspartate 4-semialdehyde + pyruvate = (2S,4S)-4-hydroxy-2,3,4,5-tetrahydrodipicolinate + H2O + H(+)</text>
        <dbReference type="Rhea" id="RHEA:34171"/>
        <dbReference type="ChEBI" id="CHEBI:15361"/>
        <dbReference type="ChEBI" id="CHEBI:15377"/>
        <dbReference type="ChEBI" id="CHEBI:15378"/>
        <dbReference type="ChEBI" id="CHEBI:67139"/>
        <dbReference type="ChEBI" id="CHEBI:537519"/>
        <dbReference type="EC" id="4.3.3.7"/>
    </reaction>
</comment>
<comment type="function">
    <text evidence="1 12">Catalyzes the condensation of (S)-aspartate-beta-semialdehyde [(S)-ASA] and pyruvate to 4-hydroxy-tetrahydrodipicolinate (HTPA).</text>
</comment>
<dbReference type="PRINTS" id="PR00146">
    <property type="entry name" value="DHPICSNTHASE"/>
</dbReference>
<evidence type="ECO:0000256" key="3">
    <source>
        <dbReference type="ARBA" id="ARBA00007592"/>
    </source>
</evidence>
<gene>
    <name evidence="12 16" type="primary">dapA</name>
    <name evidence="16" type="ORF">NCTC13163_02544</name>
</gene>
<dbReference type="EMBL" id="UGGP01000001">
    <property type="protein sequence ID" value="STO09144.1"/>
    <property type="molecule type" value="Genomic_DNA"/>
</dbReference>
<comment type="caution">
    <text evidence="12">Was originally thought to be a dihydrodipicolinate synthase (DHDPS), catalyzing the condensation of (S)-aspartate-beta-semialdehyde [(S)-ASA] and pyruvate to dihydrodipicolinate (DHDP). However, it was shown in E.coli that the product of the enzymatic reaction is not dihydrodipicolinate but in fact (4S)-4-hydroxy-2,3,4,5-tetrahydro-(2S)-dipicolinic acid (HTPA), and that the consecutive dehydration reaction leading to DHDP is not spontaneous but catalyzed by DapB.</text>
</comment>
<comment type="subcellular location">
    <subcellularLocation>
        <location evidence="12">Cytoplasm</location>
    </subcellularLocation>
</comment>
<dbReference type="HAMAP" id="MF_00418">
    <property type="entry name" value="DapA"/>
    <property type="match status" value="1"/>
</dbReference>
<proteinExistence type="inferred from homology"/>
<dbReference type="InterPro" id="IPR002220">
    <property type="entry name" value="DapA-like"/>
</dbReference>
<keyword evidence="5 12" id="KW-0963">Cytoplasm</keyword>
<comment type="pathway">
    <text evidence="2 12">Amino-acid biosynthesis; L-lysine biosynthesis via DAP pathway; (S)-tetrahydrodipicolinate from L-aspartate: step 3/4.</text>
</comment>
<sequence>MFTGVATALATPFQQDGSLNLNAWEALIEDQIKEGVSGLVIGGTTGEGMTITDEEFETLLTKAIDIAAGRAVIIAGTGSNNTALSIEKTKRAAELGAEMAMVVTPYYNKSTQAGLIAHFTAIADASPIPLMLYNVPSRTGVALEPATVGELADHPRIAALKEASGDISVMAQMMAHLPEGFPVYCGNDDQILPYMAWGAQGVVSVLSNVYPGATVALAEALLAGDLETARKWQIRLLPVIDELFAEVNPIPVKAALNARGFEFGAPRLPLVPMSATAEARLLSAMEQFNEVRQ</sequence>
<dbReference type="PANTHER" id="PTHR12128:SF66">
    <property type="entry name" value="4-HYDROXY-2-OXOGLUTARATE ALDOLASE, MITOCHONDRIAL"/>
    <property type="match status" value="1"/>
</dbReference>
<keyword evidence="8 12" id="KW-0457">Lysine biosynthesis</keyword>
<dbReference type="GO" id="GO:0008840">
    <property type="term" value="F:4-hydroxy-tetrahydrodipicolinate synthase activity"/>
    <property type="evidence" value="ECO:0007669"/>
    <property type="project" value="UniProtKB-UniRule"/>
</dbReference>
<dbReference type="InterPro" id="IPR005263">
    <property type="entry name" value="DapA"/>
</dbReference>
<evidence type="ECO:0000313" key="16">
    <source>
        <dbReference type="EMBL" id="STO09144.1"/>
    </source>
</evidence>
<comment type="similarity">
    <text evidence="3 12 13">Belongs to the DapA family.</text>
</comment>
<feature type="active site" description="Proton donor/acceptor" evidence="12 14">
    <location>
        <position position="133"/>
    </location>
</feature>
<dbReference type="PROSITE" id="PS00665">
    <property type="entry name" value="DHDPS_1"/>
    <property type="match status" value="1"/>
</dbReference>
<dbReference type="Pfam" id="PF00701">
    <property type="entry name" value="DHDPS"/>
    <property type="match status" value="1"/>
</dbReference>
<dbReference type="NCBIfam" id="TIGR00674">
    <property type="entry name" value="dapA"/>
    <property type="match status" value="1"/>
</dbReference>
<protein>
    <recommendedName>
        <fullName evidence="4 12">4-hydroxy-tetrahydrodipicolinate synthase</fullName>
        <shortName evidence="12">HTPA synthase</shortName>
        <ecNumber evidence="4 12">4.3.3.7</ecNumber>
    </recommendedName>
</protein>
<evidence type="ECO:0000256" key="11">
    <source>
        <dbReference type="ARBA" id="ARBA00047836"/>
    </source>
</evidence>
<evidence type="ECO:0000256" key="8">
    <source>
        <dbReference type="ARBA" id="ARBA00023154"/>
    </source>
</evidence>
<dbReference type="Proteomes" id="UP000254060">
    <property type="component" value="Unassembled WGS sequence"/>
</dbReference>
<evidence type="ECO:0000256" key="9">
    <source>
        <dbReference type="ARBA" id="ARBA00023239"/>
    </source>
</evidence>
<dbReference type="RefSeq" id="WP_029336035.1">
    <property type="nucleotide sequence ID" value="NZ_UGGP01000001.1"/>
</dbReference>
<name>A0A377FX49_9BACL</name>
<keyword evidence="9 12" id="KW-0456">Lyase</keyword>
<feature type="binding site" evidence="12 15">
    <location>
        <position position="45"/>
    </location>
    <ligand>
        <name>pyruvate</name>
        <dbReference type="ChEBI" id="CHEBI:15361"/>
    </ligand>
</feature>
<dbReference type="GO" id="GO:0009089">
    <property type="term" value="P:lysine biosynthetic process via diaminopimelate"/>
    <property type="evidence" value="ECO:0007669"/>
    <property type="project" value="UniProtKB-UniRule"/>
</dbReference>
<dbReference type="PIRSF" id="PIRSF001365">
    <property type="entry name" value="DHDPS"/>
    <property type="match status" value="1"/>
</dbReference>
<dbReference type="SUPFAM" id="SSF51569">
    <property type="entry name" value="Aldolase"/>
    <property type="match status" value="1"/>
</dbReference>
<dbReference type="STRING" id="1397694.GCA_000702585_03028"/>
<dbReference type="PROSITE" id="PS00666">
    <property type="entry name" value="DHDPS_2"/>
    <property type="match status" value="1"/>
</dbReference>
<evidence type="ECO:0000256" key="6">
    <source>
        <dbReference type="ARBA" id="ARBA00022605"/>
    </source>
</evidence>
<dbReference type="Gene3D" id="3.20.20.70">
    <property type="entry name" value="Aldolase class I"/>
    <property type="match status" value="1"/>
</dbReference>
<evidence type="ECO:0000256" key="12">
    <source>
        <dbReference type="HAMAP-Rule" id="MF_00418"/>
    </source>
</evidence>
<dbReference type="EC" id="4.3.3.7" evidence="4 12"/>